<evidence type="ECO:0000259" key="12">
    <source>
        <dbReference type="Pfam" id="PF08546"/>
    </source>
</evidence>
<accession>E1Y9T1</accession>
<dbReference type="EC" id="1.1.1.169" evidence="3 9"/>
<dbReference type="SUPFAM" id="SSF48179">
    <property type="entry name" value="6-phosphogluconate dehydrogenase C-terminal domain-like"/>
    <property type="match status" value="1"/>
</dbReference>
<evidence type="ECO:0000259" key="11">
    <source>
        <dbReference type="Pfam" id="PF02558"/>
    </source>
</evidence>
<evidence type="ECO:0000256" key="1">
    <source>
        <dbReference type="ARBA" id="ARBA00004994"/>
    </source>
</evidence>
<dbReference type="Gene3D" id="3.40.50.720">
    <property type="entry name" value="NAD(P)-binding Rossmann-like Domain"/>
    <property type="match status" value="1"/>
</dbReference>
<dbReference type="PANTHER" id="PTHR21708">
    <property type="entry name" value="PROBABLE 2-DEHYDROPANTOATE 2-REDUCTASE"/>
    <property type="match status" value="1"/>
</dbReference>
<name>E1Y9T1_9BACT</name>
<evidence type="ECO:0000256" key="3">
    <source>
        <dbReference type="ARBA" id="ARBA00013014"/>
    </source>
</evidence>
<comment type="similarity">
    <text evidence="2 9">Belongs to the ketopantoate reductase family.</text>
</comment>
<feature type="domain" description="Ketopantoate reductase N-terminal" evidence="11">
    <location>
        <begin position="21"/>
        <end position="160"/>
    </location>
</feature>
<dbReference type="GO" id="GO:0005737">
    <property type="term" value="C:cytoplasm"/>
    <property type="evidence" value="ECO:0007669"/>
    <property type="project" value="TreeGrafter"/>
</dbReference>
<dbReference type="InterPro" id="IPR008927">
    <property type="entry name" value="6-PGluconate_DH-like_C_sf"/>
</dbReference>
<feature type="domain" description="Ketopantoate reductase C-terminal" evidence="12">
    <location>
        <begin position="198"/>
        <end position="320"/>
    </location>
</feature>
<dbReference type="NCBIfam" id="TIGR00745">
    <property type="entry name" value="apbA_panE"/>
    <property type="match status" value="1"/>
</dbReference>
<evidence type="ECO:0000256" key="6">
    <source>
        <dbReference type="ARBA" id="ARBA00023002"/>
    </source>
</evidence>
<dbReference type="InterPro" id="IPR013328">
    <property type="entry name" value="6PGD_dom2"/>
</dbReference>
<keyword evidence="6 9" id="KW-0560">Oxidoreductase</keyword>
<proteinExistence type="inferred from homology"/>
<keyword evidence="10" id="KW-0472">Membrane</keyword>
<keyword evidence="9" id="KW-0566">Pantothenate biosynthesis</keyword>
<sequence length="322" mass="35672">MRAKVDNKMENISNFRPRLFAVVGAGPVGCIVSALLAKNGYDVTLCDVVPELVKPATNPGIIIEGAINLQQSVTHTCTSIEDLSENVPDVIILAIKANTLSLVSSAIEAFYKEGIYIISWQNGIDTEAEIARNLGRKPVMRAVVNYGCELIGPCHVRMSFHHPPHYLQELDKASTMAAIKLTEILTECGLNTKHTDKINSMVWRKAILNSCMNPVCAVTGLTMTQAMNDPFIFQIIDSLVKECVAVARANGIDLGWDFYPYAMEYMGKAGDHKPSMLTDIENKRRTEIEFMNGKFVEYGRQTGMETPYNKTLRALIKALEPK</sequence>
<keyword evidence="5 9" id="KW-0521">NADP</keyword>
<dbReference type="Pfam" id="PF02558">
    <property type="entry name" value="ApbA"/>
    <property type="match status" value="1"/>
</dbReference>
<reference evidence="13" key="1">
    <citation type="journal article" date="2011" name="Environ. Microbiol.">
        <title>Genomic insights into the metabolic potential of the polycyclic aromatic hydrocarbon degrading sulfate-reducing Deltaproteobacterium N47.</title>
        <authorList>
            <person name="Bergmann F."/>
            <person name="Selesi D."/>
            <person name="Weinmaier T."/>
            <person name="Tischler P."/>
            <person name="Rattei T."/>
            <person name="Meckenstock R.U."/>
        </authorList>
    </citation>
    <scope>NUCLEOTIDE SEQUENCE</scope>
</reference>
<protein>
    <recommendedName>
        <fullName evidence="4 9">2-dehydropantoate 2-reductase</fullName>
        <ecNumber evidence="3 9">1.1.1.169</ecNumber>
    </recommendedName>
    <alternativeName>
        <fullName evidence="7 9">Ketopantoate reductase</fullName>
    </alternativeName>
</protein>
<organism evidence="13">
    <name type="scientific">uncultured Desulfobacterium sp</name>
    <dbReference type="NCBI Taxonomy" id="201089"/>
    <lineage>
        <taxon>Bacteria</taxon>
        <taxon>Pseudomonadati</taxon>
        <taxon>Thermodesulfobacteriota</taxon>
        <taxon>Desulfobacteria</taxon>
        <taxon>Desulfobacterales</taxon>
        <taxon>Desulfobacteriaceae</taxon>
        <taxon>Desulfobacterium</taxon>
        <taxon>environmental samples</taxon>
    </lineage>
</organism>
<evidence type="ECO:0000256" key="5">
    <source>
        <dbReference type="ARBA" id="ARBA00022857"/>
    </source>
</evidence>
<evidence type="ECO:0000256" key="4">
    <source>
        <dbReference type="ARBA" id="ARBA00019465"/>
    </source>
</evidence>
<dbReference type="EMBL" id="FR695866">
    <property type="protein sequence ID" value="CBX27325.1"/>
    <property type="molecule type" value="Genomic_DNA"/>
</dbReference>
<comment type="pathway">
    <text evidence="1 9">Cofactor biosynthesis; (R)-pantothenate biosynthesis; (R)-pantoate from 3-methyl-2-oxobutanoate: step 2/2.</text>
</comment>
<dbReference type="GO" id="GO:0008677">
    <property type="term" value="F:2-dehydropantoate 2-reductase activity"/>
    <property type="evidence" value="ECO:0007669"/>
    <property type="project" value="UniProtKB-EC"/>
</dbReference>
<dbReference type="GO" id="GO:0015940">
    <property type="term" value="P:pantothenate biosynthetic process"/>
    <property type="evidence" value="ECO:0007669"/>
    <property type="project" value="UniProtKB-UniPathway"/>
</dbReference>
<keyword evidence="10" id="KW-0812">Transmembrane</keyword>
<dbReference type="InterPro" id="IPR013752">
    <property type="entry name" value="KPA_reductase"/>
</dbReference>
<comment type="function">
    <text evidence="9">Catalyzes the NADPH-dependent reduction of ketopantoate into pantoic acid.</text>
</comment>
<feature type="transmembrane region" description="Helical" evidence="10">
    <location>
        <begin position="20"/>
        <end position="37"/>
    </location>
</feature>
<dbReference type="Pfam" id="PF08546">
    <property type="entry name" value="ApbA_C"/>
    <property type="match status" value="1"/>
</dbReference>
<dbReference type="InterPro" id="IPR036291">
    <property type="entry name" value="NAD(P)-bd_dom_sf"/>
</dbReference>
<dbReference type="SUPFAM" id="SSF51735">
    <property type="entry name" value="NAD(P)-binding Rossmann-fold domains"/>
    <property type="match status" value="1"/>
</dbReference>
<dbReference type="PANTHER" id="PTHR21708:SF26">
    <property type="entry name" value="2-DEHYDROPANTOATE 2-REDUCTASE"/>
    <property type="match status" value="1"/>
</dbReference>
<dbReference type="InterPro" id="IPR013332">
    <property type="entry name" value="KPR_N"/>
</dbReference>
<gene>
    <name evidence="13" type="ORF">N47_H21470</name>
</gene>
<dbReference type="InterPro" id="IPR051402">
    <property type="entry name" value="KPR-Related"/>
</dbReference>
<evidence type="ECO:0000313" key="13">
    <source>
        <dbReference type="EMBL" id="CBX27325.1"/>
    </source>
</evidence>
<keyword evidence="10" id="KW-1133">Transmembrane helix</keyword>
<evidence type="ECO:0000256" key="2">
    <source>
        <dbReference type="ARBA" id="ARBA00007870"/>
    </source>
</evidence>
<evidence type="ECO:0000256" key="8">
    <source>
        <dbReference type="ARBA" id="ARBA00048793"/>
    </source>
</evidence>
<dbReference type="AlphaFoldDB" id="E1Y9T1"/>
<dbReference type="UniPathway" id="UPA00028">
    <property type="reaction ID" value="UER00004"/>
</dbReference>
<dbReference type="FunFam" id="1.10.1040.10:FF:000017">
    <property type="entry name" value="2-dehydropantoate 2-reductase"/>
    <property type="match status" value="1"/>
</dbReference>
<dbReference type="Gene3D" id="1.10.1040.10">
    <property type="entry name" value="N-(1-d-carboxylethyl)-l-norvaline Dehydrogenase, domain 2"/>
    <property type="match status" value="1"/>
</dbReference>
<dbReference type="InterPro" id="IPR003710">
    <property type="entry name" value="ApbA"/>
</dbReference>
<comment type="catalytic activity">
    <reaction evidence="8 9">
        <text>(R)-pantoate + NADP(+) = 2-dehydropantoate + NADPH + H(+)</text>
        <dbReference type="Rhea" id="RHEA:16233"/>
        <dbReference type="ChEBI" id="CHEBI:11561"/>
        <dbReference type="ChEBI" id="CHEBI:15378"/>
        <dbReference type="ChEBI" id="CHEBI:15980"/>
        <dbReference type="ChEBI" id="CHEBI:57783"/>
        <dbReference type="ChEBI" id="CHEBI:58349"/>
        <dbReference type="EC" id="1.1.1.169"/>
    </reaction>
</comment>
<evidence type="ECO:0000256" key="7">
    <source>
        <dbReference type="ARBA" id="ARBA00032024"/>
    </source>
</evidence>
<evidence type="ECO:0000256" key="9">
    <source>
        <dbReference type="RuleBase" id="RU362068"/>
    </source>
</evidence>
<evidence type="ECO:0000256" key="10">
    <source>
        <dbReference type="SAM" id="Phobius"/>
    </source>
</evidence>